<comment type="caution">
    <text evidence="13">The sequence shown here is derived from an EMBL/GenBank/DDBJ whole genome shotgun (WGS) entry which is preliminary data.</text>
</comment>
<dbReference type="InterPro" id="IPR035927">
    <property type="entry name" value="DUSP-like_sf"/>
</dbReference>
<dbReference type="STRING" id="1077348.A0A2G8RQZ2"/>
<dbReference type="InterPro" id="IPR000626">
    <property type="entry name" value="Ubiquitin-like_dom"/>
</dbReference>
<feature type="domain" description="Ubiquitin-like" evidence="10">
    <location>
        <begin position="1078"/>
        <end position="1145"/>
    </location>
</feature>
<dbReference type="EMBL" id="AYKW01000067">
    <property type="protein sequence ID" value="PIL23935.1"/>
    <property type="molecule type" value="Genomic_DNA"/>
</dbReference>
<dbReference type="Gene3D" id="3.10.20.90">
    <property type="entry name" value="Phosphatidylinositol 3-kinase Catalytic Subunit, Chain A, domain 1"/>
    <property type="match status" value="1"/>
</dbReference>
<feature type="coiled-coil region" evidence="8">
    <location>
        <begin position="880"/>
        <end position="911"/>
    </location>
</feature>
<keyword evidence="6" id="KW-0378">Hydrolase</keyword>
<dbReference type="PROSITE" id="PS50235">
    <property type="entry name" value="USP_3"/>
    <property type="match status" value="1"/>
</dbReference>
<dbReference type="InterPro" id="IPR006615">
    <property type="entry name" value="Pept_C19_DUSP"/>
</dbReference>
<keyword evidence="5" id="KW-0833">Ubl conjugation pathway</keyword>
<dbReference type="GO" id="GO:0006508">
    <property type="term" value="P:proteolysis"/>
    <property type="evidence" value="ECO:0007669"/>
    <property type="project" value="UniProtKB-KW"/>
</dbReference>
<evidence type="ECO:0000256" key="7">
    <source>
        <dbReference type="ARBA" id="ARBA00022807"/>
    </source>
</evidence>
<dbReference type="Gene3D" id="3.90.70.10">
    <property type="entry name" value="Cysteine proteinases"/>
    <property type="match status" value="1"/>
</dbReference>
<evidence type="ECO:0000256" key="1">
    <source>
        <dbReference type="ARBA" id="ARBA00000707"/>
    </source>
</evidence>
<dbReference type="InterPro" id="IPR028889">
    <property type="entry name" value="USP"/>
</dbReference>
<dbReference type="GO" id="GO:0005829">
    <property type="term" value="C:cytosol"/>
    <property type="evidence" value="ECO:0007669"/>
    <property type="project" value="TreeGrafter"/>
</dbReference>
<evidence type="ECO:0000256" key="9">
    <source>
        <dbReference type="SAM" id="MobiDB-lite"/>
    </source>
</evidence>
<keyword evidence="14" id="KW-1185">Reference proteome</keyword>
<dbReference type="OrthoDB" id="289038at2759"/>
<dbReference type="PANTHER" id="PTHR24006:SF888">
    <property type="entry name" value="UBIQUITIN CARBOXYL-TERMINAL HYDROLASE 30"/>
    <property type="match status" value="1"/>
</dbReference>
<evidence type="ECO:0000256" key="8">
    <source>
        <dbReference type="SAM" id="Coils"/>
    </source>
</evidence>
<dbReference type="Pfam" id="PF00443">
    <property type="entry name" value="UCH"/>
    <property type="match status" value="1"/>
</dbReference>
<dbReference type="SUPFAM" id="SSF54236">
    <property type="entry name" value="Ubiquitin-like"/>
    <property type="match status" value="1"/>
</dbReference>
<dbReference type="Gene3D" id="4.10.1060.10">
    <property type="entry name" value="Zinc finger, RanBP2-type"/>
    <property type="match status" value="1"/>
</dbReference>
<evidence type="ECO:0000256" key="4">
    <source>
        <dbReference type="ARBA" id="ARBA00022670"/>
    </source>
</evidence>
<keyword evidence="8" id="KW-0175">Coiled coil</keyword>
<dbReference type="SUPFAM" id="SSF54001">
    <property type="entry name" value="Cysteine proteinases"/>
    <property type="match status" value="1"/>
</dbReference>
<dbReference type="PROSITE" id="PS50053">
    <property type="entry name" value="UBIQUITIN_2"/>
    <property type="match status" value="1"/>
</dbReference>
<keyword evidence="7" id="KW-0788">Thiol protease</keyword>
<evidence type="ECO:0000256" key="3">
    <source>
        <dbReference type="ARBA" id="ARBA00012759"/>
    </source>
</evidence>
<organism evidence="13 14">
    <name type="scientific">Ganoderma sinense ZZ0214-1</name>
    <dbReference type="NCBI Taxonomy" id="1077348"/>
    <lineage>
        <taxon>Eukaryota</taxon>
        <taxon>Fungi</taxon>
        <taxon>Dikarya</taxon>
        <taxon>Basidiomycota</taxon>
        <taxon>Agaricomycotina</taxon>
        <taxon>Agaricomycetes</taxon>
        <taxon>Polyporales</taxon>
        <taxon>Polyporaceae</taxon>
        <taxon>Ganoderma</taxon>
    </lineage>
</organism>
<sequence>MAPKRTRRASPGPAGLSPGERLKRAKLTGNASYSAWGWVAAEVTDTSGITDEHRLATYGFSRNSNNTLCPNKHVEKRNTSSPPKVNGHTDPQAGQELADDVIVISDDEGPACSTKACKLNPYCLNYLGQDRWEKADAAYEGYLKVYDLGENPLLDAKDDRIPVGLKASNPKPILPRAPGSYHTVEPRCYLLCQCVSTGSWTQPVGALVLTISQVWFQDIPFRKGVYECQPAQDAQHPFEESPIFQLQVTFAAMQLSVLRAFNPVKLVESLKLRATEQQDAQEFSKLFMAHLDTEFKGQHSPELKELIPNQFQGKLVYNTVCQNCHRRSERDSDFLEIEVNLENNATLEERLSAFLEPEILSGDNKYLCQRCDGLQDAKRFTELHNLPPVLHFSLLRFVYDFTSMERKKSKQTIMFPTYIDMDRFVGAEETRRQRRKKHAKESKNLYELRGILLHKGASAYHGHYEAQVFDVQNQGWYQFNDETVTKIESLVPKLDASKKTGKGTKDSKKTPANQLPKGRPPKKRRRIDDSDSEIEIVENPEPSQKGEGSPTREGPEYISSKDAYMLVYARVDHKSSPEPLRPAHSSSSNGVSQPHPCQATPPAKALEVVSNLNTEHRKACEDYTRREQEAKERFNRIRSTVADIYRTWNVQSRDEECVVASRRALEFWLSRHIAKPKNPKDTPKPSTDALPEVEETTSKEAGPSPVPIPISGIVCSHGKLDPEKVQDMKVMKAAAHSRIAEEDSCLLTPRLTTRDICATCVQRMFVEKLYQVEHPRLVSQFDDVVALESDDDDGCYISKAWLKDWRLTRPKMHMEGAPDPPPDDEEYLRDVVCEHDGLATNSAARKRISAEARVILQELFPNWRPLPSSMEQCPVCEALLHISKEDKREYRKQAEEEKARLKHMHDNALNGNTALLEDVPCAIVPSQFVRSWRQWILRPGEVSRPGTVDNSSFICEHGMLAFDPNATGDLDTSMTIIKRSDWDALEELYSAGPLIAIENSSGKFLHELGICSDCRLTRRSSFDMTEVTLRVLEPGDPTPTPQNYSDDFPPRSPMKPVQATLTTYSKRQNEGSRKSKRIRQIREYGKRRKVTITKAMSVKELKVMLNDELGIPVISQRLFYRGHELNDSAATMLSLGILSNDLLDLKEESEDITILTDSDGDAPSGANGKKKRTEGEAFGGTLLGGYSYSSAPSSSQSLAPLAIACPACTYENGAADVECAICGTPLPNAT</sequence>
<evidence type="ECO:0000259" key="11">
    <source>
        <dbReference type="PROSITE" id="PS50235"/>
    </source>
</evidence>
<dbReference type="InterPro" id="IPR044743">
    <property type="entry name" value="Ubl_USP48"/>
</dbReference>
<dbReference type="InterPro" id="IPR018200">
    <property type="entry name" value="USP_CS"/>
</dbReference>
<dbReference type="GO" id="GO:0004843">
    <property type="term" value="F:cysteine-type deubiquitinase activity"/>
    <property type="evidence" value="ECO:0007669"/>
    <property type="project" value="UniProtKB-EC"/>
</dbReference>
<protein>
    <recommendedName>
        <fullName evidence="3">ubiquitinyl hydrolase 1</fullName>
        <ecNumber evidence="3">3.4.19.12</ecNumber>
    </recommendedName>
</protein>
<keyword evidence="4" id="KW-0645">Protease</keyword>
<evidence type="ECO:0000256" key="6">
    <source>
        <dbReference type="ARBA" id="ARBA00022801"/>
    </source>
</evidence>
<evidence type="ECO:0000256" key="2">
    <source>
        <dbReference type="ARBA" id="ARBA00009085"/>
    </source>
</evidence>
<reference evidence="13 14" key="1">
    <citation type="journal article" date="2015" name="Sci. Rep.">
        <title>Chromosome-level genome map provides insights into diverse defense mechanisms in the medicinal fungus Ganoderma sinense.</title>
        <authorList>
            <person name="Zhu Y."/>
            <person name="Xu J."/>
            <person name="Sun C."/>
            <person name="Zhou S."/>
            <person name="Xu H."/>
            <person name="Nelson D.R."/>
            <person name="Qian J."/>
            <person name="Song J."/>
            <person name="Luo H."/>
            <person name="Xiang L."/>
            <person name="Li Y."/>
            <person name="Xu Z."/>
            <person name="Ji A."/>
            <person name="Wang L."/>
            <person name="Lu S."/>
            <person name="Hayward A."/>
            <person name="Sun W."/>
            <person name="Li X."/>
            <person name="Schwartz D.C."/>
            <person name="Wang Y."/>
            <person name="Chen S."/>
        </authorList>
    </citation>
    <scope>NUCLEOTIDE SEQUENCE [LARGE SCALE GENOMIC DNA]</scope>
    <source>
        <strain evidence="13 14">ZZ0214-1</strain>
    </source>
</reference>
<dbReference type="GO" id="GO:0016579">
    <property type="term" value="P:protein deubiquitination"/>
    <property type="evidence" value="ECO:0007669"/>
    <property type="project" value="InterPro"/>
</dbReference>
<comment type="similarity">
    <text evidence="2">Belongs to the peptidase C19 family.</text>
</comment>
<dbReference type="AlphaFoldDB" id="A0A2G8RQZ2"/>
<gene>
    <name evidence="13" type="ORF">GSI_13686</name>
</gene>
<comment type="catalytic activity">
    <reaction evidence="1">
        <text>Thiol-dependent hydrolysis of ester, thioester, amide, peptide and isopeptide bonds formed by the C-terminal Gly of ubiquitin (a 76-residue protein attached to proteins as an intracellular targeting signal).</text>
        <dbReference type="EC" id="3.4.19.12"/>
    </reaction>
</comment>
<evidence type="ECO:0000313" key="14">
    <source>
        <dbReference type="Proteomes" id="UP000230002"/>
    </source>
</evidence>
<accession>A0A2G8RQZ2</accession>
<feature type="region of interest" description="Disordered" evidence="9">
    <location>
        <begin position="1"/>
        <end position="20"/>
    </location>
</feature>
<feature type="domain" description="USP" evidence="11">
    <location>
        <begin position="197"/>
        <end position="509"/>
    </location>
</feature>
<evidence type="ECO:0000256" key="5">
    <source>
        <dbReference type="ARBA" id="ARBA00022786"/>
    </source>
</evidence>
<name>A0A2G8RQZ2_9APHY</name>
<dbReference type="InterPro" id="IPR038765">
    <property type="entry name" value="Papain-like_cys_pep_sf"/>
</dbReference>
<dbReference type="SMART" id="SM00213">
    <property type="entry name" value="UBQ"/>
    <property type="match status" value="1"/>
</dbReference>
<dbReference type="PROSITE" id="PS00973">
    <property type="entry name" value="USP_2"/>
    <property type="match status" value="1"/>
</dbReference>
<feature type="region of interest" description="Disordered" evidence="9">
    <location>
        <begin position="573"/>
        <end position="601"/>
    </location>
</feature>
<dbReference type="InterPro" id="IPR029071">
    <property type="entry name" value="Ubiquitin-like_domsf"/>
</dbReference>
<feature type="region of interest" description="Disordered" evidence="9">
    <location>
        <begin position="67"/>
        <end position="92"/>
    </location>
</feature>
<evidence type="ECO:0000259" key="10">
    <source>
        <dbReference type="PROSITE" id="PS50053"/>
    </source>
</evidence>
<dbReference type="GO" id="GO:0005634">
    <property type="term" value="C:nucleus"/>
    <property type="evidence" value="ECO:0007669"/>
    <property type="project" value="TreeGrafter"/>
</dbReference>
<dbReference type="SUPFAM" id="SSF143791">
    <property type="entry name" value="DUSP-like"/>
    <property type="match status" value="1"/>
</dbReference>
<feature type="compositionally biased region" description="Basic and acidic residues" evidence="9">
    <location>
        <begin position="495"/>
        <end position="509"/>
    </location>
</feature>
<feature type="region of interest" description="Disordered" evidence="9">
    <location>
        <begin position="495"/>
        <end position="559"/>
    </location>
</feature>
<dbReference type="Proteomes" id="UP000230002">
    <property type="component" value="Unassembled WGS sequence"/>
</dbReference>
<evidence type="ECO:0000259" key="12">
    <source>
        <dbReference type="PROSITE" id="PS51283"/>
    </source>
</evidence>
<evidence type="ECO:0000313" key="13">
    <source>
        <dbReference type="EMBL" id="PIL23935.1"/>
    </source>
</evidence>
<dbReference type="InterPro" id="IPR001394">
    <property type="entry name" value="Peptidase_C19_UCH"/>
</dbReference>
<dbReference type="PANTHER" id="PTHR24006">
    <property type="entry name" value="UBIQUITIN CARBOXYL-TERMINAL HYDROLASE"/>
    <property type="match status" value="1"/>
</dbReference>
<dbReference type="InterPro" id="IPR050164">
    <property type="entry name" value="Peptidase_C19"/>
</dbReference>
<proteinExistence type="inferred from homology"/>
<feature type="domain" description="DUSP" evidence="12">
    <location>
        <begin position="892"/>
        <end position="1001"/>
    </location>
</feature>
<dbReference type="PROSITE" id="PS51283">
    <property type="entry name" value="DUSP"/>
    <property type="match status" value="1"/>
</dbReference>
<dbReference type="EC" id="3.4.19.12" evidence="3"/>
<feature type="region of interest" description="Disordered" evidence="9">
    <location>
        <begin position="1033"/>
        <end position="1053"/>
    </location>
</feature>
<feature type="region of interest" description="Disordered" evidence="9">
    <location>
        <begin position="675"/>
        <end position="708"/>
    </location>
</feature>
<dbReference type="GO" id="GO:0004197">
    <property type="term" value="F:cysteine-type endopeptidase activity"/>
    <property type="evidence" value="ECO:0007669"/>
    <property type="project" value="InterPro"/>
</dbReference>
<dbReference type="CDD" id="cd01795">
    <property type="entry name" value="Ubl_USP48"/>
    <property type="match status" value="1"/>
</dbReference>